<reference evidence="1 2" key="1">
    <citation type="submission" date="2015-04" db="EMBL/GenBank/DDBJ databases">
        <title>The draft genome sequence of Erythrobacter marinus HWDM-33.</title>
        <authorList>
            <person name="Zhuang L."/>
            <person name="Liu Y."/>
            <person name="Shao Z."/>
        </authorList>
    </citation>
    <scope>NUCLEOTIDE SEQUENCE [LARGE SCALE GENOMIC DNA]</scope>
    <source>
        <strain evidence="1 2">HWDM-33</strain>
    </source>
</reference>
<gene>
    <name evidence="1" type="ORF">AAV99_08530</name>
</gene>
<name>A0A0H0XMC4_9SPHN</name>
<dbReference type="AlphaFoldDB" id="A0A0H0XMC4"/>
<protein>
    <recommendedName>
        <fullName evidence="3">Fe2OG dioxygenase domain-containing protein</fullName>
    </recommendedName>
</protein>
<dbReference type="NCBIfam" id="TIGR02466">
    <property type="entry name" value="TIGR02466 family protein"/>
    <property type="match status" value="1"/>
</dbReference>
<dbReference type="Pfam" id="PF13759">
    <property type="entry name" value="2OG-FeII_Oxy_5"/>
    <property type="match status" value="1"/>
</dbReference>
<proteinExistence type="predicted"/>
<accession>A0A0H0XMC4</accession>
<evidence type="ECO:0008006" key="3">
    <source>
        <dbReference type="Google" id="ProtNLM"/>
    </source>
</evidence>
<dbReference type="InterPro" id="IPR012668">
    <property type="entry name" value="CHP02466"/>
</dbReference>
<comment type="caution">
    <text evidence="1">The sequence shown here is derived from an EMBL/GenBank/DDBJ whole genome shotgun (WGS) entry which is preliminary data.</text>
</comment>
<sequence length="218" mass="23982">MAETRHLFSTPFLIDRLQSAAGIGMLRDAIDAEMMRDAAGVSISNLGGWHSNTQMLDWGGEAAKALVFKAMTMADEATHDAKTPQARNLQDTRFGWVPEMWANVSEKGNANQYHTHPGSFWSAVAYIDDGYDGDDDPSLGGELQLLDPRMPMIRMTAPDLRMLGADGMPLPSELSFRPQTGMIVMFPSWLQHAVRPFEGPGTRVSIAINLVPAMKKPH</sequence>
<dbReference type="OrthoDB" id="9783136at2"/>
<organism evidence="1 2">
    <name type="scientific">Aurantiacibacter marinus</name>
    <dbReference type="NCBI Taxonomy" id="874156"/>
    <lineage>
        <taxon>Bacteria</taxon>
        <taxon>Pseudomonadati</taxon>
        <taxon>Pseudomonadota</taxon>
        <taxon>Alphaproteobacteria</taxon>
        <taxon>Sphingomonadales</taxon>
        <taxon>Erythrobacteraceae</taxon>
        <taxon>Aurantiacibacter</taxon>
    </lineage>
</organism>
<dbReference type="STRING" id="874156.GCA_001021555_01612"/>
<dbReference type="EMBL" id="LBHU01000002">
    <property type="protein sequence ID" value="KLI63758.1"/>
    <property type="molecule type" value="Genomic_DNA"/>
</dbReference>
<dbReference type="PATRIC" id="fig|874156.12.peg.1754"/>
<dbReference type="Proteomes" id="UP000053455">
    <property type="component" value="Unassembled WGS sequence"/>
</dbReference>
<evidence type="ECO:0000313" key="1">
    <source>
        <dbReference type="EMBL" id="KLI63758.1"/>
    </source>
</evidence>
<evidence type="ECO:0000313" key="2">
    <source>
        <dbReference type="Proteomes" id="UP000053455"/>
    </source>
</evidence>
<keyword evidence="2" id="KW-1185">Reference proteome</keyword>
<dbReference type="RefSeq" id="WP_047093573.1">
    <property type="nucleotide sequence ID" value="NZ_LBHU01000002.1"/>
</dbReference>
<dbReference type="Gene3D" id="2.60.120.620">
    <property type="entry name" value="q2cbj1_9rhob like domain"/>
    <property type="match status" value="1"/>
</dbReference>